<evidence type="ECO:0000313" key="4">
    <source>
        <dbReference type="Proteomes" id="UP000242415"/>
    </source>
</evidence>
<keyword evidence="2" id="KW-0812">Transmembrane</keyword>
<accession>A0A1H3NP62</accession>
<keyword evidence="2" id="KW-1133">Transmembrane helix</keyword>
<name>A0A1H3NP62_9ACTN</name>
<gene>
    <name evidence="3" type="ORF">SAMN05444365_10480</name>
</gene>
<protein>
    <submittedName>
        <fullName evidence="3">Uncharacterized protein</fullName>
    </submittedName>
</protein>
<evidence type="ECO:0000313" key="3">
    <source>
        <dbReference type="EMBL" id="SDY90460.1"/>
    </source>
</evidence>
<dbReference type="RefSeq" id="WP_139307275.1">
    <property type="nucleotide sequence ID" value="NZ_FNPH01000004.1"/>
</dbReference>
<dbReference type="STRING" id="405436.SAMN05444365_10480"/>
<keyword evidence="2" id="KW-0472">Membrane</keyword>
<keyword evidence="4" id="KW-1185">Reference proteome</keyword>
<feature type="transmembrane region" description="Helical" evidence="2">
    <location>
        <begin position="20"/>
        <end position="41"/>
    </location>
</feature>
<feature type="region of interest" description="Disordered" evidence="1">
    <location>
        <begin position="44"/>
        <end position="70"/>
    </location>
</feature>
<dbReference type="OrthoDB" id="9796609at2"/>
<dbReference type="EMBL" id="FNPH01000004">
    <property type="protein sequence ID" value="SDY90460.1"/>
    <property type="molecule type" value="Genomic_DNA"/>
</dbReference>
<proteinExistence type="predicted"/>
<evidence type="ECO:0000256" key="1">
    <source>
        <dbReference type="SAM" id="MobiDB-lite"/>
    </source>
</evidence>
<dbReference type="AlphaFoldDB" id="A0A1H3NP62"/>
<dbReference type="Proteomes" id="UP000242415">
    <property type="component" value="Unassembled WGS sequence"/>
</dbReference>
<organism evidence="3 4">
    <name type="scientific">Micromonospora pattaloongensis</name>
    <dbReference type="NCBI Taxonomy" id="405436"/>
    <lineage>
        <taxon>Bacteria</taxon>
        <taxon>Bacillati</taxon>
        <taxon>Actinomycetota</taxon>
        <taxon>Actinomycetes</taxon>
        <taxon>Micromonosporales</taxon>
        <taxon>Micromonosporaceae</taxon>
        <taxon>Micromonospora</taxon>
    </lineage>
</organism>
<reference evidence="4" key="1">
    <citation type="submission" date="2016-10" db="EMBL/GenBank/DDBJ databases">
        <authorList>
            <person name="Varghese N."/>
            <person name="Submissions S."/>
        </authorList>
    </citation>
    <scope>NUCLEOTIDE SEQUENCE [LARGE SCALE GENOMIC DNA]</scope>
    <source>
        <strain evidence="4">DSM 45245</strain>
    </source>
</reference>
<evidence type="ECO:0000256" key="2">
    <source>
        <dbReference type="SAM" id="Phobius"/>
    </source>
</evidence>
<sequence>MTHPYPPPHHAPAQPRRSRAWLWTVIAVGAVTVAGAGVLLASGTDSTPPDAADGEPRATVGAPTPPADVNDAAGLDACERLRGFGATTFDPGANRELGELAGRSVHSEIVTAGRNLIAAVEKAAGQDPIDANLALSRAQLALGDACTRTFGAAAR</sequence>